<accession>A0A9W6UU58</accession>
<proteinExistence type="predicted"/>
<feature type="signal peptide" evidence="1">
    <location>
        <begin position="1"/>
        <end position="22"/>
    </location>
</feature>
<dbReference type="Proteomes" id="UP001165124">
    <property type="component" value="Unassembled WGS sequence"/>
</dbReference>
<evidence type="ECO:0008006" key="4">
    <source>
        <dbReference type="Google" id="ProtNLM"/>
    </source>
</evidence>
<dbReference type="AlphaFoldDB" id="A0A9W6UU58"/>
<dbReference type="EMBL" id="BSRZ01000005">
    <property type="protein sequence ID" value="GLW64321.1"/>
    <property type="molecule type" value="Genomic_DNA"/>
</dbReference>
<dbReference type="RefSeq" id="WP_067908876.1">
    <property type="nucleotide sequence ID" value="NZ_BSRZ01000005.1"/>
</dbReference>
<keyword evidence="1" id="KW-0732">Signal</keyword>
<evidence type="ECO:0000256" key="1">
    <source>
        <dbReference type="SAM" id="SignalP"/>
    </source>
</evidence>
<sequence length="216" mass="23788">MKSPRRRRGLAFGLVLASCAAAGGCGAAAAWYVGLFASNGRFDGLDACALFPPEKDIAALVRNPAREPIDSRPKPLLGGWSGGNLRSECKWSSVPKGQDEPFRTVRVHTETMKRSGRTSAEERARLSLESWYRARAARRDTDARPIGVGEQGYANTDTMRADLVFLRVTVYDLHVKFRVSNGLIDVSARTHSRPSTKEWDLLVDLARKVEANVRSS</sequence>
<keyword evidence="3" id="KW-1185">Reference proteome</keyword>
<name>A0A9W6UU58_9ACTN</name>
<protein>
    <recommendedName>
        <fullName evidence="4">DUF3558 domain-containing protein</fullName>
    </recommendedName>
</protein>
<organism evidence="2 3">
    <name type="scientific">Actinomadura rubrobrunea</name>
    <dbReference type="NCBI Taxonomy" id="115335"/>
    <lineage>
        <taxon>Bacteria</taxon>
        <taxon>Bacillati</taxon>
        <taxon>Actinomycetota</taxon>
        <taxon>Actinomycetes</taxon>
        <taxon>Streptosporangiales</taxon>
        <taxon>Thermomonosporaceae</taxon>
        <taxon>Actinomadura</taxon>
    </lineage>
</organism>
<evidence type="ECO:0000313" key="3">
    <source>
        <dbReference type="Proteomes" id="UP001165124"/>
    </source>
</evidence>
<reference evidence="2" key="1">
    <citation type="submission" date="2023-02" db="EMBL/GenBank/DDBJ databases">
        <title>Actinomadura rubrobrunea NBRC 14622.</title>
        <authorList>
            <person name="Ichikawa N."/>
            <person name="Sato H."/>
            <person name="Tonouchi N."/>
        </authorList>
    </citation>
    <scope>NUCLEOTIDE SEQUENCE</scope>
    <source>
        <strain evidence="2">NBRC 14622</strain>
    </source>
</reference>
<feature type="chain" id="PRO_5040725407" description="DUF3558 domain-containing protein" evidence="1">
    <location>
        <begin position="23"/>
        <end position="216"/>
    </location>
</feature>
<comment type="caution">
    <text evidence="2">The sequence shown here is derived from an EMBL/GenBank/DDBJ whole genome shotgun (WGS) entry which is preliminary data.</text>
</comment>
<gene>
    <name evidence="2" type="ORF">Arub01_25650</name>
</gene>
<dbReference type="PROSITE" id="PS51257">
    <property type="entry name" value="PROKAR_LIPOPROTEIN"/>
    <property type="match status" value="1"/>
</dbReference>
<evidence type="ECO:0000313" key="2">
    <source>
        <dbReference type="EMBL" id="GLW64321.1"/>
    </source>
</evidence>